<evidence type="ECO:0000313" key="8">
    <source>
        <dbReference type="Proteomes" id="UP001221413"/>
    </source>
</evidence>
<comment type="function">
    <text evidence="5">Lytic polysaccharide monooxygenase (LMPO) that depolymerizes crystalline and amorphous polysaccharides via the oxidation of scissile alpha- or beta-(1-4)-glycosidic bonds, yielding C1 and/or C4 oxidation products. Catalysis by LPMOs requires the reduction of the active-site copper from Cu(II) to Cu(I) by a reducing agent and H(2)O(2) or O(2) as a cosubstrate.</text>
</comment>
<proteinExistence type="predicted"/>
<dbReference type="GO" id="GO:0030248">
    <property type="term" value="F:cellulose binding"/>
    <property type="evidence" value="ECO:0007669"/>
    <property type="project" value="UniProtKB-UniRule"/>
</dbReference>
<dbReference type="Proteomes" id="UP001221413">
    <property type="component" value="Unassembled WGS sequence"/>
</dbReference>
<evidence type="ECO:0000256" key="3">
    <source>
        <dbReference type="ARBA" id="ARBA00022525"/>
    </source>
</evidence>
<dbReference type="AlphaFoldDB" id="A0AAD6NIY0"/>
<comment type="subcellular location">
    <subcellularLocation>
        <location evidence="2 5">Secreted</location>
    </subcellularLocation>
</comment>
<dbReference type="InterPro" id="IPR005103">
    <property type="entry name" value="AA9_LPMO"/>
</dbReference>
<dbReference type="InterPro" id="IPR049892">
    <property type="entry name" value="AA9"/>
</dbReference>
<feature type="domain" description="Auxiliary Activity family 9 catalytic" evidence="6">
    <location>
        <begin position="39"/>
        <end position="252"/>
    </location>
</feature>
<evidence type="ECO:0000256" key="4">
    <source>
        <dbReference type="ARBA" id="ARBA00023157"/>
    </source>
</evidence>
<keyword evidence="5" id="KW-0119">Carbohydrate metabolism</keyword>
<comment type="cofactor">
    <cofactor evidence="1">
        <name>Cu(2+)</name>
        <dbReference type="ChEBI" id="CHEBI:29036"/>
    </cofactor>
</comment>
<dbReference type="GO" id="GO:0005576">
    <property type="term" value="C:extracellular region"/>
    <property type="evidence" value="ECO:0007669"/>
    <property type="project" value="UniProtKB-SubCell"/>
</dbReference>
<accession>A0AAD6NIY0</accession>
<keyword evidence="3 5" id="KW-0964">Secreted</keyword>
<comment type="domain">
    <text evidence="5">Has a modular structure: an endo-beta-1,4-glucanase catalytic module at the N-terminus, a linker rich in serines and threonines, and a C-terminal carbohydrate-binding module (CBM).</text>
</comment>
<comment type="caution">
    <text evidence="7">The sequence shown here is derived from an EMBL/GenBank/DDBJ whole genome shotgun (WGS) entry which is preliminary data.</text>
</comment>
<keyword evidence="5" id="KW-0624">Polysaccharide degradation</keyword>
<dbReference type="Pfam" id="PF03443">
    <property type="entry name" value="AA9"/>
    <property type="match status" value="1"/>
</dbReference>
<evidence type="ECO:0000313" key="7">
    <source>
        <dbReference type="EMBL" id="KAJ6260019.1"/>
    </source>
</evidence>
<organism evidence="7 8">
    <name type="scientific">Drechslerella dactyloides</name>
    <name type="common">Nematode-trapping fungus</name>
    <name type="synonym">Arthrobotrys dactyloides</name>
    <dbReference type="NCBI Taxonomy" id="74499"/>
    <lineage>
        <taxon>Eukaryota</taxon>
        <taxon>Fungi</taxon>
        <taxon>Dikarya</taxon>
        <taxon>Ascomycota</taxon>
        <taxon>Pezizomycotina</taxon>
        <taxon>Orbiliomycetes</taxon>
        <taxon>Orbiliales</taxon>
        <taxon>Orbiliaceae</taxon>
        <taxon>Drechslerella</taxon>
    </lineage>
</organism>
<evidence type="ECO:0000256" key="2">
    <source>
        <dbReference type="ARBA" id="ARBA00004613"/>
    </source>
</evidence>
<dbReference type="EMBL" id="JAQGDS010000006">
    <property type="protein sequence ID" value="KAJ6260019.1"/>
    <property type="molecule type" value="Genomic_DNA"/>
</dbReference>
<dbReference type="GO" id="GO:0030245">
    <property type="term" value="P:cellulose catabolic process"/>
    <property type="evidence" value="ECO:0007669"/>
    <property type="project" value="UniProtKB-UniRule"/>
</dbReference>
<name>A0AAD6NIY0_DREDA</name>
<evidence type="ECO:0000256" key="5">
    <source>
        <dbReference type="RuleBase" id="RU368122"/>
    </source>
</evidence>
<sequence>MSQYMLPSNQLPRTRFAFEMKINTKLLLVGLAASSVSAHHVITSFLIDGEQQLNVLRQPGTVSPITDPNSPYLACGLPPQDNHGLKGTEKAIIEPGSKLTFEWHTNWSADTPGPDGVTDASHKGPCAIYMRKVPNSISAVAEDPGSSGWFKVWEDGVDGRGVFCTTRMRENGGFFSGTVPKGLQEGDYLIRAETITLNNAAEPNNEPQCCAQATLRSSPPPSVFPATIRIPSGDYANLNMPGLRYNIWYPVRDSYPDYGPVPGPIVFNGSSENHGTRHPNKHIDDGTTTKAITGSKIQSTSINTLGSTASLPDGFTTIPWPSTSSLVFAESSQRGTITSTVKVTSNMVMSTSTSTVVVTVPRPTTATATETVILDVTKTVYVTPQPMTTAHGHRHGHGHGHFHYITVTVTHVVTQIVYVGGSTSTLPIDESTAVYTTDMDTPTPMPQPQMPTGGYVTATPTGQAKDDNTPGSSLYARHLYAHRVEGYHYRHWHRGHAGLRRII</sequence>
<reference evidence="7" key="1">
    <citation type="submission" date="2023-01" db="EMBL/GenBank/DDBJ databases">
        <title>The chitinases involved in constricting ring structure development in the nematode-trapping fungus Drechslerella dactyloides.</title>
        <authorList>
            <person name="Wang R."/>
            <person name="Zhang L."/>
            <person name="Tang P."/>
            <person name="Li S."/>
            <person name="Liang L."/>
        </authorList>
    </citation>
    <scope>NUCLEOTIDE SEQUENCE</scope>
    <source>
        <strain evidence="7">YMF1.00031</strain>
    </source>
</reference>
<comment type="catalytic activity">
    <reaction evidence="5">
        <text>[(1-&gt;4)-beta-D-glucosyl]n+m + reduced acceptor + O2 = 4-dehydro-beta-D-glucosyl-[(1-&gt;4)-beta-D-glucosyl]n-1 + [(1-&gt;4)-beta-D-glucosyl]m + acceptor + H2O.</text>
        <dbReference type="EC" id="1.14.99.56"/>
    </reaction>
</comment>
<dbReference type="Gene3D" id="2.70.50.70">
    <property type="match status" value="1"/>
</dbReference>
<dbReference type="PANTHER" id="PTHR33353">
    <property type="entry name" value="PUTATIVE (AFU_ORTHOLOGUE AFUA_1G12560)-RELATED"/>
    <property type="match status" value="1"/>
</dbReference>
<keyword evidence="5" id="KW-0136">Cellulose degradation</keyword>
<protein>
    <recommendedName>
        <fullName evidence="5">AA9 family lytic polysaccharide monooxygenase</fullName>
        <ecNumber evidence="5">1.14.99.56</ecNumber>
    </recommendedName>
    <alternativeName>
        <fullName evidence="5">Endo-beta-1,4-glucanase</fullName>
    </alternativeName>
    <alternativeName>
        <fullName evidence="5">Glycosyl hydrolase 61 family protein</fullName>
    </alternativeName>
</protein>
<keyword evidence="8" id="KW-1185">Reference proteome</keyword>
<evidence type="ECO:0000259" key="6">
    <source>
        <dbReference type="Pfam" id="PF03443"/>
    </source>
</evidence>
<dbReference type="PANTHER" id="PTHR33353:SF32">
    <property type="entry name" value="ENDO-BETA-1,4-GLUCANASE D"/>
    <property type="match status" value="1"/>
</dbReference>
<keyword evidence="4 5" id="KW-1015">Disulfide bond</keyword>
<dbReference type="EC" id="1.14.99.56" evidence="5"/>
<gene>
    <name evidence="7" type="ORF">Dda_5664</name>
</gene>
<dbReference type="GO" id="GO:0008810">
    <property type="term" value="F:cellulase activity"/>
    <property type="evidence" value="ECO:0007669"/>
    <property type="project" value="UniProtKB-UniRule"/>
</dbReference>
<evidence type="ECO:0000256" key="1">
    <source>
        <dbReference type="ARBA" id="ARBA00001973"/>
    </source>
</evidence>